<name>A0A8E2EWV8_9PEZI</name>
<protein>
    <submittedName>
        <fullName evidence="2">HET-domain-containing protein</fullName>
    </submittedName>
</protein>
<proteinExistence type="predicted"/>
<feature type="domain" description="Heterokaryon incompatibility" evidence="1">
    <location>
        <begin position="45"/>
        <end position="184"/>
    </location>
</feature>
<dbReference type="InterPro" id="IPR052895">
    <property type="entry name" value="HetReg/Transcr_Mod"/>
</dbReference>
<dbReference type="InterPro" id="IPR010730">
    <property type="entry name" value="HET"/>
</dbReference>
<evidence type="ECO:0000313" key="3">
    <source>
        <dbReference type="Proteomes" id="UP000250140"/>
    </source>
</evidence>
<feature type="non-terminal residue" evidence="2">
    <location>
        <position position="186"/>
    </location>
</feature>
<evidence type="ECO:0000313" key="2">
    <source>
        <dbReference type="EMBL" id="OCL06276.1"/>
    </source>
</evidence>
<dbReference type="Pfam" id="PF06985">
    <property type="entry name" value="HET"/>
    <property type="match status" value="1"/>
</dbReference>
<dbReference type="EMBL" id="KV750099">
    <property type="protein sequence ID" value="OCL06276.1"/>
    <property type="molecule type" value="Genomic_DNA"/>
</dbReference>
<dbReference type="PANTHER" id="PTHR24148:SF73">
    <property type="entry name" value="HET DOMAIN PROTEIN (AFU_ORTHOLOGUE AFUA_8G01020)"/>
    <property type="match status" value="1"/>
</dbReference>
<dbReference type="OrthoDB" id="3553147at2759"/>
<dbReference type="Proteomes" id="UP000250140">
    <property type="component" value="Unassembled WGS sequence"/>
</dbReference>
<dbReference type="PANTHER" id="PTHR24148">
    <property type="entry name" value="ANKYRIN REPEAT DOMAIN-CONTAINING PROTEIN 39 HOMOLOG-RELATED"/>
    <property type="match status" value="1"/>
</dbReference>
<reference evidence="2 3" key="1">
    <citation type="journal article" date="2016" name="Nat. Commun.">
        <title>Ectomycorrhizal ecology is imprinted in the genome of the dominant symbiotic fungus Cenococcum geophilum.</title>
        <authorList>
            <consortium name="DOE Joint Genome Institute"/>
            <person name="Peter M."/>
            <person name="Kohler A."/>
            <person name="Ohm R.A."/>
            <person name="Kuo A."/>
            <person name="Krutzmann J."/>
            <person name="Morin E."/>
            <person name="Arend M."/>
            <person name="Barry K.W."/>
            <person name="Binder M."/>
            <person name="Choi C."/>
            <person name="Clum A."/>
            <person name="Copeland A."/>
            <person name="Grisel N."/>
            <person name="Haridas S."/>
            <person name="Kipfer T."/>
            <person name="LaButti K."/>
            <person name="Lindquist E."/>
            <person name="Lipzen A."/>
            <person name="Maire R."/>
            <person name="Meier B."/>
            <person name="Mihaltcheva S."/>
            <person name="Molinier V."/>
            <person name="Murat C."/>
            <person name="Poggeler S."/>
            <person name="Quandt C.A."/>
            <person name="Sperisen C."/>
            <person name="Tritt A."/>
            <person name="Tisserant E."/>
            <person name="Crous P.W."/>
            <person name="Henrissat B."/>
            <person name="Nehls U."/>
            <person name="Egli S."/>
            <person name="Spatafora J.W."/>
            <person name="Grigoriev I.V."/>
            <person name="Martin F.M."/>
        </authorList>
    </citation>
    <scope>NUCLEOTIDE SEQUENCE [LARGE SCALE GENOMIC DNA]</scope>
    <source>
        <strain evidence="2 3">CBS 207.34</strain>
    </source>
</reference>
<accession>A0A8E2EWV8</accession>
<gene>
    <name evidence="2" type="ORF">AOQ84DRAFT_343530</name>
</gene>
<dbReference type="AlphaFoldDB" id="A0A8E2EWV8"/>
<sequence length="186" mass="21722">MYGATALNLASRNIRLVELQPVCESDPFTIKCSLQCFSLSTCPPYVALSYTWGPANHLKEIQINNCRFMIRENLWWFLYHMRLRSQGKLLWIDALCIDQSNIMEKNHQVPLMRQIYGNAASVAVWLGQAADDSDIAMDYIRDKGPRPLKQKRSGLRNIWNSREGNAVLALCERRYWRRIWIVQEIM</sequence>
<keyword evidence="3" id="KW-1185">Reference proteome</keyword>
<evidence type="ECO:0000259" key="1">
    <source>
        <dbReference type="Pfam" id="PF06985"/>
    </source>
</evidence>
<organism evidence="2 3">
    <name type="scientific">Glonium stellatum</name>
    <dbReference type="NCBI Taxonomy" id="574774"/>
    <lineage>
        <taxon>Eukaryota</taxon>
        <taxon>Fungi</taxon>
        <taxon>Dikarya</taxon>
        <taxon>Ascomycota</taxon>
        <taxon>Pezizomycotina</taxon>
        <taxon>Dothideomycetes</taxon>
        <taxon>Pleosporomycetidae</taxon>
        <taxon>Gloniales</taxon>
        <taxon>Gloniaceae</taxon>
        <taxon>Glonium</taxon>
    </lineage>
</organism>